<evidence type="ECO:0000313" key="3">
    <source>
        <dbReference type="EMBL" id="CEM55295.1"/>
    </source>
</evidence>
<dbReference type="AlphaFoldDB" id="A0A0G4IDG3"/>
<sequence>MDNEVPNNAGGQTMNVLGAAAASSSISPKPALAREKTKQDKRTLLTKVKTGGLTLTGPKFRVPAELLKQRESRTFDPDNPATSPLILKNRFEKLGENDLFVVEPAVIHFAGFEPLRRHVQSVYVRNKSTSTQRVTVIPPTTPFFSTKLDKKGRLAPGMAERIDIVFNPTELRYYYDQIRIHCESRDKLLIPLHGFPANNAISLPRFVDMGVVKMGETKTVFVPLQSRTQVDFEFQIMLTQEHADILVSPLAGVIPANDTTNIEVSFCPSEYGTAVAEVQVDLAQFGFEPVTVGVMGCCMPCVEKDERVASGVEALKTREVLRHMDAFECRVQRLEEGIRQGRGELEVHEAEHEKPREHKLVHGVQVPMTVKTPGPSGAATSFILRQEEGKRPLKDFFAFVQEQRKRAEQRRERANVEEDLEAAEEDMQAKEMRYELKWRGTDEYDRGKELKTGVFIGNLPPPLTEVNAIGRRREARHAALLRDRLRSDLCRYESEISAEPVLRPSGFRPKALPSFDAHATPPFSLRLQVIDKFQRAVTRVLQKGRILKNMWALQKVVKDEGVMDRSSARQWLQREAERAAMGAAPLQRTTTREGGRRSSVADAERLEKDPTAGPSMEFESLLDKLPTLVAQSSAIGPESLPFFHSQGGGGGGAGGTFAVLEEIPFDGSQTDDFSVFADAPVREQREWEVMELPEMDVLLPRAGAFMRSQKHRPHLRAALEDESTMGPQGAIDDGCEVPVQMPEECTWNPISLIVSDMLPAACSEGLGADGGGGIAEVPLPPCNRVETDLEFVLSQPVPVRHPDPTPSYLPISVQAAAPLSSLYYEDPTGSNSMFWDPLPIFNGCSAGGACRQKSAAASEGGLQGVVFHAAAPERVETIPRPSLEAEIASDSEDEEDRCEELRALAPPDPTTFMGAFTASAGGEAGPPPPQPQRFPAPIVSERGLAVGFLEDALAEVWEANAQAQRTRLDQLNSQLAPENKISRG</sequence>
<dbReference type="PANTHER" id="PTHR46500">
    <property type="entry name" value="CILIA- AND FLAGELLA-ASSOCIATED PROTEIN 221"/>
    <property type="match status" value="1"/>
</dbReference>
<dbReference type="Gene3D" id="2.60.40.10">
    <property type="entry name" value="Immunoglobulins"/>
    <property type="match status" value="2"/>
</dbReference>
<evidence type="ECO:0000256" key="2">
    <source>
        <dbReference type="SAM" id="MobiDB-lite"/>
    </source>
</evidence>
<dbReference type="InterPro" id="IPR013783">
    <property type="entry name" value="Ig-like_fold"/>
</dbReference>
<feature type="region of interest" description="Disordered" evidence="2">
    <location>
        <begin position="1"/>
        <end position="39"/>
    </location>
</feature>
<feature type="coiled-coil region" evidence="1">
    <location>
        <begin position="397"/>
        <end position="433"/>
    </location>
</feature>
<dbReference type="VEuPathDB" id="CryptoDB:Cvel_13433"/>
<protein>
    <recommendedName>
        <fullName evidence="4">Abnormal spindle-like microcephaly-associated protein ASH domain-containing protein</fullName>
    </recommendedName>
</protein>
<evidence type="ECO:0008006" key="4">
    <source>
        <dbReference type="Google" id="ProtNLM"/>
    </source>
</evidence>
<evidence type="ECO:0000256" key="1">
    <source>
        <dbReference type="SAM" id="Coils"/>
    </source>
</evidence>
<dbReference type="GO" id="GO:0097729">
    <property type="term" value="C:9+2 motile cilium"/>
    <property type="evidence" value="ECO:0007669"/>
    <property type="project" value="TreeGrafter"/>
</dbReference>
<dbReference type="EMBL" id="CDMZ01005861">
    <property type="protein sequence ID" value="CEM55295.1"/>
    <property type="molecule type" value="Genomic_DNA"/>
</dbReference>
<reference evidence="3" key="1">
    <citation type="submission" date="2014-11" db="EMBL/GenBank/DDBJ databases">
        <authorList>
            <person name="Otto D Thomas"/>
            <person name="Naeem Raeece"/>
        </authorList>
    </citation>
    <scope>NUCLEOTIDE SEQUENCE</scope>
</reference>
<name>A0A0G4IDG3_9ALVE</name>
<dbReference type="Pfam" id="PF24771">
    <property type="entry name" value="Ig_CFAP74_1st"/>
    <property type="match status" value="1"/>
</dbReference>
<accession>A0A0G4IDG3</accession>
<gene>
    <name evidence="3" type="ORF">Cvel_13433</name>
</gene>
<feature type="region of interest" description="Disordered" evidence="2">
    <location>
        <begin position="578"/>
        <end position="616"/>
    </location>
</feature>
<proteinExistence type="predicted"/>
<feature type="compositionally biased region" description="Polar residues" evidence="2">
    <location>
        <begin position="1"/>
        <end position="15"/>
    </location>
</feature>
<organism evidence="3">
    <name type="scientific">Chromera velia CCMP2878</name>
    <dbReference type="NCBI Taxonomy" id="1169474"/>
    <lineage>
        <taxon>Eukaryota</taxon>
        <taxon>Sar</taxon>
        <taxon>Alveolata</taxon>
        <taxon>Colpodellida</taxon>
        <taxon>Chromeraceae</taxon>
        <taxon>Chromera</taxon>
    </lineage>
</organism>
<keyword evidence="1" id="KW-0175">Coiled coil</keyword>
<dbReference type="GO" id="GO:0044458">
    <property type="term" value="P:motile cilium assembly"/>
    <property type="evidence" value="ECO:0007669"/>
    <property type="project" value="TreeGrafter"/>
</dbReference>
<dbReference type="GO" id="GO:0003341">
    <property type="term" value="P:cilium movement"/>
    <property type="evidence" value="ECO:0007669"/>
    <property type="project" value="InterPro"/>
</dbReference>
<dbReference type="InterPro" id="IPR029676">
    <property type="entry name" value="CFAP221"/>
</dbReference>
<dbReference type="PANTHER" id="PTHR46500:SF1">
    <property type="entry name" value="CILIA- AND FLAGELLA-ASSOCIATED PROTEIN 221"/>
    <property type="match status" value="1"/>
</dbReference>